<protein>
    <submittedName>
        <fullName evidence="2">CDP-alcohol phosphatidyltransferase family protein</fullName>
    </submittedName>
</protein>
<evidence type="ECO:0000313" key="2">
    <source>
        <dbReference type="EMBL" id="HIT76032.1"/>
    </source>
</evidence>
<keyword evidence="1" id="KW-1133">Transmembrane helix</keyword>
<dbReference type="GO" id="GO:0008654">
    <property type="term" value="P:phospholipid biosynthetic process"/>
    <property type="evidence" value="ECO:0007669"/>
    <property type="project" value="InterPro"/>
</dbReference>
<feature type="transmembrane region" description="Helical" evidence="1">
    <location>
        <begin position="214"/>
        <end position="234"/>
    </location>
</feature>
<feature type="transmembrane region" description="Helical" evidence="1">
    <location>
        <begin position="240"/>
        <end position="264"/>
    </location>
</feature>
<dbReference type="AlphaFoldDB" id="A0A9D1GZ10"/>
<dbReference type="Gene3D" id="1.20.120.1760">
    <property type="match status" value="1"/>
</dbReference>
<dbReference type="GO" id="GO:0016020">
    <property type="term" value="C:membrane"/>
    <property type="evidence" value="ECO:0007669"/>
    <property type="project" value="InterPro"/>
</dbReference>
<organism evidence="2 3">
    <name type="scientific">Candidatus Avipropionibacterium avicola</name>
    <dbReference type="NCBI Taxonomy" id="2840701"/>
    <lineage>
        <taxon>Bacteria</taxon>
        <taxon>Bacillati</taxon>
        <taxon>Actinomycetota</taxon>
        <taxon>Actinomycetes</taxon>
        <taxon>Propionibacteriales</taxon>
        <taxon>Propionibacteriaceae</taxon>
        <taxon>Propionibacteriaceae incertae sedis</taxon>
        <taxon>Candidatus Avipropionibacterium</taxon>
    </lineage>
</organism>
<dbReference type="GO" id="GO:0016780">
    <property type="term" value="F:phosphotransferase activity, for other substituted phosphate groups"/>
    <property type="evidence" value="ECO:0007669"/>
    <property type="project" value="InterPro"/>
</dbReference>
<comment type="caution">
    <text evidence="2">The sequence shown here is derived from an EMBL/GenBank/DDBJ whole genome shotgun (WGS) entry which is preliminary data.</text>
</comment>
<name>A0A9D1GZ10_9ACTN</name>
<feature type="transmembrane region" description="Helical" evidence="1">
    <location>
        <begin position="64"/>
        <end position="87"/>
    </location>
</feature>
<evidence type="ECO:0000313" key="3">
    <source>
        <dbReference type="Proteomes" id="UP000886842"/>
    </source>
</evidence>
<dbReference type="InterPro" id="IPR043130">
    <property type="entry name" value="CDP-OH_PTrfase_TM_dom"/>
</dbReference>
<dbReference type="Proteomes" id="UP000886842">
    <property type="component" value="Unassembled WGS sequence"/>
</dbReference>
<reference evidence="2" key="1">
    <citation type="submission" date="2020-10" db="EMBL/GenBank/DDBJ databases">
        <authorList>
            <person name="Gilroy R."/>
        </authorList>
    </citation>
    <scope>NUCLEOTIDE SEQUENCE</scope>
    <source>
        <strain evidence="2">ChiGjej1B1-24693</strain>
    </source>
</reference>
<accession>A0A9D1GZ10</accession>
<evidence type="ECO:0000256" key="1">
    <source>
        <dbReference type="SAM" id="Phobius"/>
    </source>
</evidence>
<dbReference type="InterPro" id="IPR000462">
    <property type="entry name" value="CDP-OH_P_trans"/>
</dbReference>
<feature type="transmembrane region" description="Helical" evidence="1">
    <location>
        <begin position="148"/>
        <end position="168"/>
    </location>
</feature>
<dbReference type="Pfam" id="PF01066">
    <property type="entry name" value="CDP-OH_P_transf"/>
    <property type="match status" value="1"/>
</dbReference>
<gene>
    <name evidence="2" type="ORF">IAA98_10635</name>
</gene>
<keyword evidence="1" id="KW-0472">Membrane</keyword>
<dbReference type="EMBL" id="DVLP01000314">
    <property type="protein sequence ID" value="HIT76032.1"/>
    <property type="molecule type" value="Genomic_DNA"/>
</dbReference>
<keyword evidence="1" id="KW-0812">Transmembrane</keyword>
<sequence>MNRVTSARPTIAELREVSQPPTVRGRKNAEHWSGEYLRHGSLYLTRLLVPTPLRPNGVTVLMMLSGWCIAGSLLVPGIVGPLLALFFSQVQMYLDCVDGELARWRKQFSPAGVYLDRIAHYTTEGFVGLALGLRAAGFIGSDPEPGELWMYAFLGAILMAGIMLNKAVNDLVHVARAFNGMDRLPDTAAAKTVPARTLIGTLRRAARFLPFHRIFHSVELSLVAVGVAVVGLFVGDLTAFRVAVWVLAPVIWVVVAGHLLAVVASPRLRATTERTD</sequence>
<reference evidence="2" key="2">
    <citation type="journal article" date="2021" name="PeerJ">
        <title>Extensive microbial diversity within the chicken gut microbiome revealed by metagenomics and culture.</title>
        <authorList>
            <person name="Gilroy R."/>
            <person name="Ravi A."/>
            <person name="Getino M."/>
            <person name="Pursley I."/>
            <person name="Horton D.L."/>
            <person name="Alikhan N.F."/>
            <person name="Baker D."/>
            <person name="Gharbi K."/>
            <person name="Hall N."/>
            <person name="Watson M."/>
            <person name="Adriaenssens E.M."/>
            <person name="Foster-Nyarko E."/>
            <person name="Jarju S."/>
            <person name="Secka A."/>
            <person name="Antonio M."/>
            <person name="Oren A."/>
            <person name="Chaudhuri R.R."/>
            <person name="La Ragione R."/>
            <person name="Hildebrand F."/>
            <person name="Pallen M.J."/>
        </authorList>
    </citation>
    <scope>NUCLEOTIDE SEQUENCE</scope>
    <source>
        <strain evidence="2">ChiGjej1B1-24693</strain>
    </source>
</reference>
<proteinExistence type="predicted"/>